<accession>A0A0L7RJU8</accession>
<dbReference type="PRINTS" id="PR00838">
    <property type="entry name" value="V5ALLERGEN"/>
</dbReference>
<dbReference type="CDD" id="cd05380">
    <property type="entry name" value="CAP_euk"/>
    <property type="match status" value="1"/>
</dbReference>
<keyword evidence="2" id="KW-0964">Secreted</keyword>
<dbReference type="Pfam" id="PF00188">
    <property type="entry name" value="CAP"/>
    <property type="match status" value="1"/>
</dbReference>
<comment type="subcellular location">
    <subcellularLocation>
        <location evidence="1">Secreted</location>
    </subcellularLocation>
</comment>
<dbReference type="OrthoDB" id="414826at2759"/>
<evidence type="ECO:0000256" key="3">
    <source>
        <dbReference type="ARBA" id="ARBA00023157"/>
    </source>
</evidence>
<evidence type="ECO:0000256" key="1">
    <source>
        <dbReference type="ARBA" id="ARBA00004613"/>
    </source>
</evidence>
<organism evidence="6 7">
    <name type="scientific">Habropoda laboriosa</name>
    <dbReference type="NCBI Taxonomy" id="597456"/>
    <lineage>
        <taxon>Eukaryota</taxon>
        <taxon>Metazoa</taxon>
        <taxon>Ecdysozoa</taxon>
        <taxon>Arthropoda</taxon>
        <taxon>Hexapoda</taxon>
        <taxon>Insecta</taxon>
        <taxon>Pterygota</taxon>
        <taxon>Neoptera</taxon>
        <taxon>Endopterygota</taxon>
        <taxon>Hymenoptera</taxon>
        <taxon>Apocrita</taxon>
        <taxon>Aculeata</taxon>
        <taxon>Apoidea</taxon>
        <taxon>Anthophila</taxon>
        <taxon>Apidae</taxon>
        <taxon>Habropoda</taxon>
    </lineage>
</organism>
<evidence type="ECO:0000313" key="7">
    <source>
        <dbReference type="Proteomes" id="UP000053825"/>
    </source>
</evidence>
<dbReference type="EMBL" id="KQ414579">
    <property type="protein sequence ID" value="KOC71073.1"/>
    <property type="molecule type" value="Genomic_DNA"/>
</dbReference>
<feature type="domain" description="SCP" evidence="5">
    <location>
        <begin position="75"/>
        <end position="124"/>
    </location>
</feature>
<evidence type="ECO:0000313" key="6">
    <source>
        <dbReference type="EMBL" id="KOC71073.1"/>
    </source>
</evidence>
<reference evidence="6 7" key="1">
    <citation type="submission" date="2015-07" db="EMBL/GenBank/DDBJ databases">
        <title>The genome of Habropoda laboriosa.</title>
        <authorList>
            <person name="Pan H."/>
            <person name="Kapheim K."/>
        </authorList>
    </citation>
    <scope>NUCLEOTIDE SEQUENCE [LARGE SCALE GENOMIC DNA]</scope>
    <source>
        <strain evidence="6">0110345459</strain>
    </source>
</reference>
<dbReference type="InterPro" id="IPR014044">
    <property type="entry name" value="CAP_dom"/>
</dbReference>
<gene>
    <name evidence="6" type="ORF">WH47_01716</name>
</gene>
<evidence type="ECO:0000256" key="4">
    <source>
        <dbReference type="SAM" id="SignalP"/>
    </source>
</evidence>
<dbReference type="InterPro" id="IPR002413">
    <property type="entry name" value="V5_allergen-like"/>
</dbReference>
<dbReference type="STRING" id="597456.A0A0L7RJU8"/>
<dbReference type="SUPFAM" id="SSF55797">
    <property type="entry name" value="PR-1-like"/>
    <property type="match status" value="1"/>
</dbReference>
<name>A0A0L7RJU8_9HYME</name>
<dbReference type="Proteomes" id="UP000053825">
    <property type="component" value="Unassembled WGS sequence"/>
</dbReference>
<evidence type="ECO:0000259" key="5">
    <source>
        <dbReference type="Pfam" id="PF00188"/>
    </source>
</evidence>
<dbReference type="AlphaFoldDB" id="A0A0L7RJU8"/>
<proteinExistence type="predicted"/>
<keyword evidence="7" id="KW-1185">Reference proteome</keyword>
<sequence>MTGHISFCFLLFLTGCCDCTLPRTISSPARRDANAYCRICANHTMCRFPYDTDGARCVKLEHADLDEKDIAMIIDCHNVYRNTVANGDEQRGNPGPQRPAKHMMELIWDDELAHIARRWAVQCNLLEKDQCRDVGK</sequence>
<feature type="chain" id="PRO_5005575428" evidence="4">
    <location>
        <begin position="20"/>
        <end position="136"/>
    </location>
</feature>
<protein>
    <submittedName>
        <fullName evidence="6">Venom allergen 5.02</fullName>
    </submittedName>
</protein>
<feature type="signal peptide" evidence="4">
    <location>
        <begin position="1"/>
        <end position="19"/>
    </location>
</feature>
<keyword evidence="3" id="KW-1015">Disulfide bond</keyword>
<keyword evidence="4" id="KW-0732">Signal</keyword>
<dbReference type="Gene3D" id="3.40.33.10">
    <property type="entry name" value="CAP"/>
    <property type="match status" value="1"/>
</dbReference>
<dbReference type="GO" id="GO:0005576">
    <property type="term" value="C:extracellular region"/>
    <property type="evidence" value="ECO:0007669"/>
    <property type="project" value="UniProtKB-SubCell"/>
</dbReference>
<evidence type="ECO:0000256" key="2">
    <source>
        <dbReference type="ARBA" id="ARBA00022525"/>
    </source>
</evidence>
<dbReference type="InterPro" id="IPR035940">
    <property type="entry name" value="CAP_sf"/>
</dbReference>